<dbReference type="EMBL" id="OP413839">
    <property type="protein sequence ID" value="UYL64946.1"/>
    <property type="molecule type" value="Genomic_DNA"/>
</dbReference>
<organism evidence="2 3">
    <name type="scientific">Methanophagales virus PBV082</name>
    <dbReference type="NCBI Taxonomy" id="3071307"/>
    <lineage>
        <taxon>Viruses</taxon>
        <taxon>Viruses incertae sedis</taxon>
        <taxon>Itzamnaviridae</taxon>
        <taxon>Pletoitzamnavirus</taxon>
        <taxon>Pletoitzamnavirus pescaderoense</taxon>
    </lineage>
</organism>
<accession>A0AA46TDU7</accession>
<name>A0AA46TDU7_9VIRU</name>
<protein>
    <submittedName>
        <fullName evidence="2">Uncharacterized protein</fullName>
    </submittedName>
</protein>
<dbReference type="Proteomes" id="UP001156272">
    <property type="component" value="Segment"/>
</dbReference>
<dbReference type="SUPFAM" id="SSF55979">
    <property type="entry name" value="DNA clamp"/>
    <property type="match status" value="1"/>
</dbReference>
<gene>
    <name evidence="2" type="ORF">EJNHJLOP_00057</name>
</gene>
<dbReference type="InterPro" id="IPR046938">
    <property type="entry name" value="DNA_clamp_sf"/>
</dbReference>
<feature type="compositionally biased region" description="Basic and acidic residues" evidence="1">
    <location>
        <begin position="16"/>
        <end position="31"/>
    </location>
</feature>
<evidence type="ECO:0000313" key="3">
    <source>
        <dbReference type="Proteomes" id="UP001156272"/>
    </source>
</evidence>
<feature type="compositionally biased region" description="Acidic residues" evidence="1">
    <location>
        <begin position="1"/>
        <end position="15"/>
    </location>
</feature>
<feature type="region of interest" description="Disordered" evidence="1">
    <location>
        <begin position="1"/>
        <end position="31"/>
    </location>
</feature>
<sequence>MEEGNMEGNVEEVMEMEEKREGEVEVKKEEEKEVPPVEFEITRDALVEFINLASVGGLIDELRFSVSERGLIATNVDLSRVMLSVAILPSDYFLNPPKQTRQLCIEAGEVSKLLAHIKDEDVKIRVTKDKMILKTKTMRIKAPILSYGKQEDFSKLIKITDDLKVEMQFKHDFEYEVQVSELKNALIMKDTDVVFGCCEGGVTITQYGVQGEYETTTILNFAEGEPAHKVILSYEYLRKILSVCNKDNLVICKLSRETNPAVFSYTGENGVDAIYLLAPKLEM</sequence>
<evidence type="ECO:0000313" key="2">
    <source>
        <dbReference type="EMBL" id="UYL64946.1"/>
    </source>
</evidence>
<reference evidence="2 3" key="1">
    <citation type="submission" date="2022-09" db="EMBL/GenBank/DDBJ databases">
        <title>Evolutionary Diversification of Methanotrophic Ca. Methanophagales (ANME-1) and Their Expansive Virome.</title>
        <authorList>
            <person name="Laso-Perez R."/>
            <person name="Wu F."/>
            <person name="Cremiere A."/>
            <person name="Speth D.R."/>
            <person name="Magyar J.S."/>
            <person name="Krupovic M."/>
            <person name="Orphan V.J."/>
        </authorList>
    </citation>
    <scope>NUCLEOTIDE SEQUENCE [LARGE SCALE GENOMIC DNA]</scope>
    <source>
        <strain evidence="2">PBV082</strain>
    </source>
</reference>
<keyword evidence="3" id="KW-1185">Reference proteome</keyword>
<proteinExistence type="predicted"/>
<dbReference type="Gene3D" id="3.70.10.10">
    <property type="match status" value="1"/>
</dbReference>
<evidence type="ECO:0000256" key="1">
    <source>
        <dbReference type="SAM" id="MobiDB-lite"/>
    </source>
</evidence>